<proteinExistence type="predicted"/>
<comment type="caution">
    <text evidence="2">The sequence shown here is derived from an EMBL/GenBank/DDBJ whole genome shotgun (WGS) entry which is preliminary data.</text>
</comment>
<dbReference type="GO" id="GO:0006528">
    <property type="term" value="P:asparagine metabolic process"/>
    <property type="evidence" value="ECO:0007669"/>
    <property type="project" value="UniProtKB-ARBA"/>
</dbReference>
<protein>
    <submittedName>
        <fullName evidence="2">Uncharacterized protein</fullName>
    </submittedName>
</protein>
<dbReference type="EMBL" id="NKCL01000022">
    <property type="protein sequence ID" value="RSL88529.1"/>
    <property type="molecule type" value="Genomic_DNA"/>
</dbReference>
<reference evidence="2 3" key="1">
    <citation type="submission" date="2017-06" db="EMBL/GenBank/DDBJ databases">
        <title>Comparative genomic analysis of Ambrosia Fusariam Clade fungi.</title>
        <authorList>
            <person name="Stajich J.E."/>
            <person name="Carrillo J."/>
            <person name="Kijimoto T."/>
            <person name="Eskalen A."/>
            <person name="O'Donnell K."/>
            <person name="Kasson M."/>
        </authorList>
    </citation>
    <scope>NUCLEOTIDE SEQUENCE [LARGE SCALE GENOMIC DNA]</scope>
    <source>
        <strain evidence="2 3">NRRL62606</strain>
    </source>
</reference>
<keyword evidence="3" id="KW-1185">Reference proteome</keyword>
<gene>
    <name evidence="2" type="ORF">CEP51_001648</name>
</gene>
<organism evidence="2 3">
    <name type="scientific">Fusarium floridanum</name>
    <dbReference type="NCBI Taxonomy" id="1325733"/>
    <lineage>
        <taxon>Eukaryota</taxon>
        <taxon>Fungi</taxon>
        <taxon>Dikarya</taxon>
        <taxon>Ascomycota</taxon>
        <taxon>Pezizomycotina</taxon>
        <taxon>Sordariomycetes</taxon>
        <taxon>Hypocreomycetidae</taxon>
        <taxon>Hypocreales</taxon>
        <taxon>Nectriaceae</taxon>
        <taxon>Fusarium</taxon>
        <taxon>Fusarium solani species complex</taxon>
    </lineage>
</organism>
<sequence length="66" mass="7261">MDSQNTPRSIIVVETGGTIAARGASQKYESGVKLIIDYSIGDSIDKTDRDHIELTAYIQEHRPMPA</sequence>
<name>A0A428SFF5_9HYPO</name>
<dbReference type="InterPro" id="IPR006034">
    <property type="entry name" value="Asparaginase/glutaminase-like"/>
</dbReference>
<evidence type="ECO:0000313" key="3">
    <source>
        <dbReference type="Proteomes" id="UP000287972"/>
    </source>
</evidence>
<dbReference type="PIRSF" id="PIRSF500176">
    <property type="entry name" value="L_ASNase"/>
    <property type="match status" value="1"/>
</dbReference>
<accession>A0A428SFF5</accession>
<feature type="active site" evidence="1">
    <location>
        <position position="18"/>
    </location>
</feature>
<dbReference type="PROSITE" id="PS00144">
    <property type="entry name" value="ASN_GLN_ASE_1"/>
    <property type="match status" value="1"/>
</dbReference>
<evidence type="ECO:0000313" key="2">
    <source>
        <dbReference type="EMBL" id="RSL88529.1"/>
    </source>
</evidence>
<dbReference type="AlphaFoldDB" id="A0A428SFF5"/>
<dbReference type="PIRSF" id="PIRSF001220">
    <property type="entry name" value="L-ASNase_gatD"/>
    <property type="match status" value="1"/>
</dbReference>
<dbReference type="Proteomes" id="UP000287972">
    <property type="component" value="Unassembled WGS sequence"/>
</dbReference>
<dbReference type="InterPro" id="IPR020827">
    <property type="entry name" value="Asparaginase/glutaminase_AS1"/>
</dbReference>
<evidence type="ECO:0000256" key="1">
    <source>
        <dbReference type="PROSITE-ProRule" id="PRU10099"/>
    </source>
</evidence>